<name>A0A6S7CXN4_9BURK</name>
<evidence type="ECO:0000313" key="2">
    <source>
        <dbReference type="Proteomes" id="UP000494365"/>
    </source>
</evidence>
<sequence length="73" mass="8171">MQKMKEPWDVAISTAFLFVWRGQCSNERGTAGIKLLAYFEAQPQNINHHALSTTASAAANHIIARLRCTKRSL</sequence>
<evidence type="ECO:0000313" key="1">
    <source>
        <dbReference type="EMBL" id="CAB3800380.1"/>
    </source>
</evidence>
<gene>
    <name evidence="1" type="ORF">LMG28614_05158</name>
</gene>
<protein>
    <submittedName>
        <fullName evidence="1">Uncharacterized protein</fullName>
    </submittedName>
</protein>
<dbReference type="Proteomes" id="UP000494365">
    <property type="component" value="Unassembled WGS sequence"/>
</dbReference>
<accession>A0A6S7CXN4</accession>
<reference evidence="1 2" key="1">
    <citation type="submission" date="2020-04" db="EMBL/GenBank/DDBJ databases">
        <authorList>
            <person name="De Canck E."/>
        </authorList>
    </citation>
    <scope>NUCLEOTIDE SEQUENCE [LARGE SCALE GENOMIC DNA]</scope>
    <source>
        <strain evidence="1 2">LMG 28614</strain>
    </source>
</reference>
<dbReference type="AlphaFoldDB" id="A0A6S7CXN4"/>
<keyword evidence="2" id="KW-1185">Reference proteome</keyword>
<proteinExistence type="predicted"/>
<dbReference type="EMBL" id="CADIKK010000028">
    <property type="protein sequence ID" value="CAB3800380.1"/>
    <property type="molecule type" value="Genomic_DNA"/>
</dbReference>
<organism evidence="1 2">
    <name type="scientific">Paraburkholderia ultramafica</name>
    <dbReference type="NCBI Taxonomy" id="1544867"/>
    <lineage>
        <taxon>Bacteria</taxon>
        <taxon>Pseudomonadati</taxon>
        <taxon>Pseudomonadota</taxon>
        <taxon>Betaproteobacteria</taxon>
        <taxon>Burkholderiales</taxon>
        <taxon>Burkholderiaceae</taxon>
        <taxon>Paraburkholderia</taxon>
    </lineage>
</organism>